<organism evidence="1">
    <name type="scientific">Orpheovirus IHUMI-LCC2</name>
    <dbReference type="NCBI Taxonomy" id="2023057"/>
    <lineage>
        <taxon>Viruses</taxon>
        <taxon>Varidnaviria</taxon>
        <taxon>Bamfordvirae</taxon>
        <taxon>Nucleocytoviricota</taxon>
        <taxon>Megaviricetes</taxon>
        <taxon>Pimascovirales</taxon>
        <taxon>Ocovirineae</taxon>
        <taxon>Orpheoviridae</taxon>
        <taxon>Alphaorpheovirus</taxon>
        <taxon>Alphaorpheovirus massiliense</taxon>
    </lineage>
</organism>
<dbReference type="GeneID" id="35381875"/>
<dbReference type="Proteomes" id="UP000236316">
    <property type="component" value="Segment"/>
</dbReference>
<gene>
    <name evidence="1" type="ORF">ORPV_121</name>
</gene>
<dbReference type="RefSeq" id="YP_009448327.1">
    <property type="nucleotide sequence ID" value="NC_036594.1"/>
</dbReference>
<reference evidence="1" key="1">
    <citation type="submission" date="2017-08" db="EMBL/GenBank/DDBJ databases">
        <authorList>
            <consortium name="Urmite Genomes"/>
        </authorList>
    </citation>
    <scope>NUCLEOTIDE SEQUENCE [LARGE SCALE GENOMIC DNA]</scope>
    <source>
        <strain evidence="1">IHUMI-LCC2</strain>
    </source>
</reference>
<sequence>MESQKLKEGITLAIEAGSLKLVKFFLREGGSLEFEDVYLKSAEEYGHKDVVEFFVSRKESESQFSEGCFKYAALGHVDKLVELDRKWPEFHLMYDSMFAEAARFGQVEVMKWVQEDREHKVCEDLIVAALAIAMERLYTQVLDYLLPEKLKTFMKITFEVPEVAKVDAESIKLTDLKIPVMLATGIDDDESYRLAYVLYHITSHYV</sequence>
<name>A0A2I2L3A0_9VIRU</name>
<keyword evidence="2" id="KW-1185">Reference proteome</keyword>
<dbReference type="KEGG" id="vg:35381875"/>
<evidence type="ECO:0000313" key="1">
    <source>
        <dbReference type="EMBL" id="SNW62025.1"/>
    </source>
</evidence>
<evidence type="ECO:0000313" key="2">
    <source>
        <dbReference type="Proteomes" id="UP000236316"/>
    </source>
</evidence>
<proteinExistence type="predicted"/>
<dbReference type="EMBL" id="LT906555">
    <property type="protein sequence ID" value="SNW62025.1"/>
    <property type="molecule type" value="Genomic_DNA"/>
</dbReference>
<accession>A0A2I2L3A0</accession>
<protein>
    <recommendedName>
        <fullName evidence="3">Ankyrin-repeat protein</fullName>
    </recommendedName>
</protein>
<evidence type="ECO:0008006" key="3">
    <source>
        <dbReference type="Google" id="ProtNLM"/>
    </source>
</evidence>